<keyword evidence="2" id="KW-1185">Reference proteome</keyword>
<evidence type="ECO:0000313" key="2">
    <source>
        <dbReference type="Proteomes" id="UP000263012"/>
    </source>
</evidence>
<dbReference type="EMBL" id="CP025066">
    <property type="protein sequence ID" value="AUX10519.1"/>
    <property type="molecule type" value="Genomic_DNA"/>
</dbReference>
<dbReference type="SUPFAM" id="SSF81301">
    <property type="entry name" value="Nucleotidyltransferase"/>
    <property type="match status" value="1"/>
</dbReference>
<name>A0A343TN47_9EURY</name>
<reference evidence="2" key="1">
    <citation type="submission" date="2017-11" db="EMBL/GenBank/DDBJ databases">
        <title>Phenotypic and genomic properties of facultatively anaerobic sulfur-reducing natronoarchaea from hypersaline soda lakes.</title>
        <authorList>
            <person name="Sorokin D.Y."/>
            <person name="Kublanov I.V."/>
            <person name="Roman P."/>
            <person name="Sinninghe Damste J.S."/>
            <person name="Golyshin P.N."/>
            <person name="Rojo D."/>
            <person name="Ciordia S."/>
            <person name="Mena M.D.C."/>
            <person name="Ferrer M."/>
            <person name="Messina E."/>
            <person name="Smedile F."/>
            <person name="La Spada G."/>
            <person name="La Cono V."/>
            <person name="Yakimov M.M."/>
        </authorList>
    </citation>
    <scope>NUCLEOTIDE SEQUENCE [LARGE SCALE GENOMIC DNA]</scope>
    <source>
        <strain evidence="2">AArc-Sl</strain>
    </source>
</reference>
<dbReference type="Proteomes" id="UP000263012">
    <property type="component" value="Chromosome"/>
</dbReference>
<evidence type="ECO:0008006" key="3">
    <source>
        <dbReference type="Google" id="ProtNLM"/>
    </source>
</evidence>
<dbReference type="InterPro" id="IPR043519">
    <property type="entry name" value="NT_sf"/>
</dbReference>
<dbReference type="AlphaFoldDB" id="A0A343TN47"/>
<organism evidence="1 2">
    <name type="scientific">Halalkaliarchaeum desulfuricum</name>
    <dbReference type="NCBI Taxonomy" id="2055893"/>
    <lineage>
        <taxon>Archaea</taxon>
        <taxon>Methanobacteriati</taxon>
        <taxon>Methanobacteriota</taxon>
        <taxon>Stenosarchaea group</taxon>
        <taxon>Halobacteria</taxon>
        <taxon>Halobacteriales</taxon>
        <taxon>Haloferacaceae</taxon>
        <taxon>Halalkaliarchaeum</taxon>
    </lineage>
</organism>
<dbReference type="OrthoDB" id="25428at2157"/>
<dbReference type="Gene3D" id="3.30.460.10">
    <property type="entry name" value="Beta Polymerase, domain 2"/>
    <property type="match status" value="1"/>
</dbReference>
<proteinExistence type="predicted"/>
<protein>
    <recommendedName>
        <fullName evidence="3">Polymerase beta nucleotidyltransferase domain-containing protein</fullName>
    </recommendedName>
</protein>
<sequence length="90" mass="9900">MAGTADDTDATDIDAIRGVLEEHPIRLGVLFGSQASGSTHAHRDVDVADEFDAELSPDERRRARLDVIVDPTRELGTDEVDHVCFGNRRQ</sequence>
<dbReference type="KEGG" id="hdf:AArcSl_2908"/>
<dbReference type="RefSeq" id="WP_119820903.1">
    <property type="nucleotide sequence ID" value="NZ_CP025066.1"/>
</dbReference>
<evidence type="ECO:0000313" key="1">
    <source>
        <dbReference type="EMBL" id="AUX10519.1"/>
    </source>
</evidence>
<accession>A0A343TN47</accession>
<dbReference type="GeneID" id="37879266"/>
<gene>
    <name evidence="1" type="ORF">AArcSl_2908</name>
</gene>